<evidence type="ECO:0000313" key="5">
    <source>
        <dbReference type="Proteomes" id="UP000001555"/>
    </source>
</evidence>
<keyword evidence="2" id="KW-1133">Transmembrane helix</keyword>
<dbReference type="Proteomes" id="UP000001555">
    <property type="component" value="Unassembled WGS sequence"/>
</dbReference>
<evidence type="ECO:0000313" key="4">
    <source>
        <dbReference type="EnsemblMetazoa" id="ISCW004372-PA"/>
    </source>
</evidence>
<reference evidence="3 5" key="1">
    <citation type="submission" date="2008-03" db="EMBL/GenBank/DDBJ databases">
        <title>Annotation of Ixodes scapularis.</title>
        <authorList>
            <consortium name="Ixodes scapularis Genome Project Consortium"/>
            <person name="Caler E."/>
            <person name="Hannick L.I."/>
            <person name="Bidwell S."/>
            <person name="Joardar V."/>
            <person name="Thiagarajan M."/>
            <person name="Amedeo P."/>
            <person name="Galinsky K.J."/>
            <person name="Schobel S."/>
            <person name="Inman J."/>
            <person name="Hostetler J."/>
            <person name="Miller J."/>
            <person name="Hammond M."/>
            <person name="Megy K."/>
            <person name="Lawson D."/>
            <person name="Kodira C."/>
            <person name="Sutton G."/>
            <person name="Meyer J."/>
            <person name="Hill C.A."/>
            <person name="Birren B."/>
            <person name="Nene V."/>
            <person name="Collins F."/>
            <person name="Alarcon-Chaidez F."/>
            <person name="Wikel S."/>
            <person name="Strausberg R."/>
        </authorList>
    </citation>
    <scope>NUCLEOTIDE SEQUENCE [LARGE SCALE GENOMIC DNA]</scope>
    <source>
        <strain evidence="5">Wikel</strain>
        <strain evidence="3">Wikel colony</strain>
    </source>
</reference>
<dbReference type="PANTHER" id="PTHR21257">
    <property type="entry name" value="DELTA(14)-STEROL REDUCTASE"/>
    <property type="match status" value="1"/>
</dbReference>
<dbReference type="OrthoDB" id="5326588at2759"/>
<dbReference type="EMBL" id="ABJB010871716">
    <property type="status" value="NOT_ANNOTATED_CDS"/>
    <property type="molecule type" value="Genomic_DNA"/>
</dbReference>
<dbReference type="EMBL" id="ABJB010011678">
    <property type="status" value="NOT_ANNOTATED_CDS"/>
    <property type="molecule type" value="Genomic_DNA"/>
</dbReference>
<dbReference type="STRING" id="6945.B7PIV1"/>
<dbReference type="EnsemblMetazoa" id="ISCW004372-RA">
    <property type="protein sequence ID" value="ISCW004372-PA"/>
    <property type="gene ID" value="ISCW004372"/>
</dbReference>
<accession>B7PIV1</accession>
<protein>
    <submittedName>
        <fullName evidence="3 4">Uncharacterized protein</fullName>
    </submittedName>
</protein>
<dbReference type="VEuPathDB" id="VectorBase:ISCW004372"/>
<dbReference type="EMBL" id="ABJB010503648">
    <property type="status" value="NOT_ANNOTATED_CDS"/>
    <property type="molecule type" value="Genomic_DNA"/>
</dbReference>
<dbReference type="HOGENOM" id="CLU_635065_0_0_1"/>
<dbReference type="GO" id="GO:0005789">
    <property type="term" value="C:endoplasmic reticulum membrane"/>
    <property type="evidence" value="ECO:0000318"/>
    <property type="project" value="GO_Central"/>
</dbReference>
<feature type="region of interest" description="Disordered" evidence="1">
    <location>
        <begin position="1"/>
        <end position="252"/>
    </location>
</feature>
<dbReference type="PaxDb" id="6945-B7PIV1"/>
<gene>
    <name evidence="3" type="ORF">IscW_ISCW004372</name>
</gene>
<feature type="transmembrane region" description="Helical" evidence="2">
    <location>
        <begin position="279"/>
        <end position="296"/>
    </location>
</feature>
<organism>
    <name type="scientific">Ixodes scapularis</name>
    <name type="common">Black-legged tick</name>
    <name type="synonym">Deer tick</name>
    <dbReference type="NCBI Taxonomy" id="6945"/>
    <lineage>
        <taxon>Eukaryota</taxon>
        <taxon>Metazoa</taxon>
        <taxon>Ecdysozoa</taxon>
        <taxon>Arthropoda</taxon>
        <taxon>Chelicerata</taxon>
        <taxon>Arachnida</taxon>
        <taxon>Acari</taxon>
        <taxon>Parasitiformes</taxon>
        <taxon>Ixodida</taxon>
        <taxon>Ixodoidea</taxon>
        <taxon>Ixodidae</taxon>
        <taxon>Ixodinae</taxon>
        <taxon>Ixodes</taxon>
    </lineage>
</organism>
<evidence type="ECO:0000256" key="1">
    <source>
        <dbReference type="SAM" id="MobiDB-lite"/>
    </source>
</evidence>
<dbReference type="VEuPathDB" id="VectorBase:ISCP_019489"/>
<feature type="compositionally biased region" description="Basic residues" evidence="1">
    <location>
        <begin position="80"/>
        <end position="91"/>
    </location>
</feature>
<dbReference type="GO" id="GO:0005637">
    <property type="term" value="C:nuclear inner membrane"/>
    <property type="evidence" value="ECO:0000318"/>
    <property type="project" value="GO_Central"/>
</dbReference>
<feature type="transmembrane region" description="Helical" evidence="2">
    <location>
        <begin position="394"/>
        <end position="413"/>
    </location>
</feature>
<feature type="compositionally biased region" description="Basic residues" evidence="1">
    <location>
        <begin position="100"/>
        <end position="120"/>
    </location>
</feature>
<keyword evidence="5" id="KW-1185">Reference proteome</keyword>
<dbReference type="GO" id="GO:0050613">
    <property type="term" value="F:Delta14-sterol reductase activity"/>
    <property type="evidence" value="ECO:0000318"/>
    <property type="project" value="GO_Central"/>
</dbReference>
<dbReference type="VEuPathDB" id="VectorBase:ISCI004372"/>
<dbReference type="EMBL" id="DS722051">
    <property type="protein sequence ID" value="EEC06523.1"/>
    <property type="molecule type" value="Genomic_DNA"/>
</dbReference>
<keyword evidence="2" id="KW-0472">Membrane</keyword>
<evidence type="ECO:0000256" key="2">
    <source>
        <dbReference type="SAM" id="Phobius"/>
    </source>
</evidence>
<dbReference type="PANTHER" id="PTHR21257:SF52">
    <property type="entry name" value="DELTA(14)-STEROL REDUCTASE TM7SF2"/>
    <property type="match status" value="1"/>
</dbReference>
<dbReference type="GO" id="GO:0006695">
    <property type="term" value="P:cholesterol biosynthetic process"/>
    <property type="evidence" value="ECO:0000318"/>
    <property type="project" value="GO_Central"/>
</dbReference>
<keyword evidence="2" id="KW-0812">Transmembrane</keyword>
<reference evidence="4" key="2">
    <citation type="submission" date="2020-05" db="UniProtKB">
        <authorList>
            <consortium name="EnsemblMetazoa"/>
        </authorList>
    </citation>
    <scope>IDENTIFICATION</scope>
    <source>
        <strain evidence="4">wikel</strain>
    </source>
</reference>
<dbReference type="EMBL" id="ABJB010517433">
    <property type="status" value="NOT_ANNOTATED_CDS"/>
    <property type="molecule type" value="Genomic_DNA"/>
</dbReference>
<dbReference type="AlphaFoldDB" id="B7PIV1"/>
<sequence length="432" mass="46739">MSSVPESDAEDTQAGTSARTEERRSRSRTRTPSGSPRRKAASPRRASPVKRRSERTRSGASASARKKARSPSRDQSPAKRSSRSPVKRSARKSSGSSPTKKAKKAATPRRQSRSRSRTGKRSVSPAHRQQGPEGSGPSQASAPRTPALAASPPHQAVPTTSPPRRRRQLLSVNATGGPETPAGSPGTRGEPRIRATIDQTHVFSYRGTGEPTSSFPRNRDDVAATDTSGLAGGLSSGLTPGGQQHRETGESSDYAVPRVHFAPLQRAGAAGCWRTSLRALFWMLLTPLLTVLLYLLCNQQRCTILQAPAVPKGQGPLLRWKLFVAYALFLLGQATLQAVPLGRVVHGFPSKLFVGHVTYRHRLNGWVNLVGTAMVFGVLLYWRFPMTIPYRYSLHLLLTALATSAVLSALLYVKGRTARRDHRHPAGNTGVP</sequence>
<name>B7PIV1_IXOSC</name>
<feature type="compositionally biased region" description="Basic residues" evidence="1">
    <location>
        <begin position="36"/>
        <end position="54"/>
    </location>
</feature>
<dbReference type="InParanoid" id="B7PIV1"/>
<proteinExistence type="predicted"/>
<feature type="transmembrane region" description="Helical" evidence="2">
    <location>
        <begin position="363"/>
        <end position="382"/>
    </location>
</feature>
<evidence type="ECO:0000313" key="3">
    <source>
        <dbReference type="EMBL" id="EEC06523.1"/>
    </source>
</evidence>